<accession>A0A565CAT8</accession>
<dbReference type="Proteomes" id="UP000489600">
    <property type="component" value="Unassembled WGS sequence"/>
</dbReference>
<protein>
    <submittedName>
        <fullName evidence="2">Uncharacterized protein</fullName>
    </submittedName>
</protein>
<dbReference type="EMBL" id="CABITT030000007">
    <property type="protein sequence ID" value="VVB10775.1"/>
    <property type="molecule type" value="Genomic_DNA"/>
</dbReference>
<sequence>MKRHLIHNDFVLVFLAFIFAVDLGKGQNTTTQVINVGVVTDVGTTASNLSLLAINMSLSDFDSARPGFFLTLATPGTMLLALQPLKLERET</sequence>
<organism evidence="2 3">
    <name type="scientific">Arabis nemorensis</name>
    <dbReference type="NCBI Taxonomy" id="586526"/>
    <lineage>
        <taxon>Eukaryota</taxon>
        <taxon>Viridiplantae</taxon>
        <taxon>Streptophyta</taxon>
        <taxon>Embryophyta</taxon>
        <taxon>Tracheophyta</taxon>
        <taxon>Spermatophyta</taxon>
        <taxon>Magnoliopsida</taxon>
        <taxon>eudicotyledons</taxon>
        <taxon>Gunneridae</taxon>
        <taxon>Pentapetalae</taxon>
        <taxon>rosids</taxon>
        <taxon>malvids</taxon>
        <taxon>Brassicales</taxon>
        <taxon>Brassicaceae</taxon>
        <taxon>Arabideae</taxon>
        <taxon>Arabis</taxon>
    </lineage>
</organism>
<feature type="signal peptide" evidence="1">
    <location>
        <begin position="1"/>
        <end position="26"/>
    </location>
</feature>
<evidence type="ECO:0000313" key="2">
    <source>
        <dbReference type="EMBL" id="VVB10775.1"/>
    </source>
</evidence>
<reference evidence="2" key="1">
    <citation type="submission" date="2019-07" db="EMBL/GenBank/DDBJ databases">
        <authorList>
            <person name="Dittberner H."/>
        </authorList>
    </citation>
    <scope>NUCLEOTIDE SEQUENCE [LARGE SCALE GENOMIC DNA]</scope>
</reference>
<keyword evidence="3" id="KW-1185">Reference proteome</keyword>
<proteinExistence type="predicted"/>
<evidence type="ECO:0000313" key="3">
    <source>
        <dbReference type="Proteomes" id="UP000489600"/>
    </source>
</evidence>
<feature type="chain" id="PRO_5021712557" evidence="1">
    <location>
        <begin position="27"/>
        <end position="91"/>
    </location>
</feature>
<gene>
    <name evidence="2" type="ORF">ANE_LOCUS21219</name>
</gene>
<keyword evidence="1" id="KW-0732">Signal</keyword>
<comment type="caution">
    <text evidence="2">The sequence shown here is derived from an EMBL/GenBank/DDBJ whole genome shotgun (WGS) entry which is preliminary data.</text>
</comment>
<evidence type="ECO:0000256" key="1">
    <source>
        <dbReference type="SAM" id="SignalP"/>
    </source>
</evidence>
<dbReference type="AlphaFoldDB" id="A0A565CAT8"/>
<name>A0A565CAT8_9BRAS</name>